<dbReference type="PANTHER" id="PTHR48081:SF33">
    <property type="entry name" value="KYNURENINE FORMAMIDASE"/>
    <property type="match status" value="1"/>
</dbReference>
<keyword evidence="5" id="KW-1185">Reference proteome</keyword>
<dbReference type="InterPro" id="IPR049492">
    <property type="entry name" value="BD-FAE-like_dom"/>
</dbReference>
<dbReference type="SUPFAM" id="SSF53474">
    <property type="entry name" value="alpha/beta-Hydrolases"/>
    <property type="match status" value="1"/>
</dbReference>
<name>A0A916WN64_9BURK</name>
<keyword evidence="2" id="KW-0732">Signal</keyword>
<keyword evidence="1" id="KW-0378">Hydrolase</keyword>
<comment type="caution">
    <text evidence="4">The sequence shown here is derived from an EMBL/GenBank/DDBJ whole genome shotgun (WGS) entry which is preliminary data.</text>
</comment>
<feature type="domain" description="BD-FAE-like" evidence="3">
    <location>
        <begin position="59"/>
        <end position="203"/>
    </location>
</feature>
<evidence type="ECO:0000259" key="3">
    <source>
        <dbReference type="Pfam" id="PF20434"/>
    </source>
</evidence>
<dbReference type="Gene3D" id="3.40.50.1820">
    <property type="entry name" value="alpha/beta hydrolase"/>
    <property type="match status" value="1"/>
</dbReference>
<sequence>MSKAITMYFLLKKFSTLSALVLCTLMPTAGAVELKDFLALPRPTPAHEIRYGAAQSQGIDVFLPAGKGPHPVAILIHGGCWSDFPGAGREQLRPLAADWARRGIAVWSMGYRRATEAGGGYPNLYRDVAAAVDRLRSDGPALGIAMDRSVLTGHSAGGHLALWAASRTRLPTGSPLQQSGEPLPVRGVVAMAGVGDLAAFAPRLPGSCGRGILERLSGGGSDAYADVSPARLGLPEIVRSVLMVSAVDDQIVPLRAARDYRNALAADPASRVRLRDVAGAGHFDLVTPGTPAFEVVFEEVQRLLN</sequence>
<evidence type="ECO:0000256" key="1">
    <source>
        <dbReference type="ARBA" id="ARBA00022801"/>
    </source>
</evidence>
<dbReference type="Pfam" id="PF20434">
    <property type="entry name" value="BD-FAE"/>
    <property type="match status" value="1"/>
</dbReference>
<dbReference type="EMBL" id="BMIG01000022">
    <property type="protein sequence ID" value="GGB13838.1"/>
    <property type="molecule type" value="Genomic_DNA"/>
</dbReference>
<organism evidence="4 5">
    <name type="scientific">Polaromonas eurypsychrophila</name>
    <dbReference type="NCBI Taxonomy" id="1614635"/>
    <lineage>
        <taxon>Bacteria</taxon>
        <taxon>Pseudomonadati</taxon>
        <taxon>Pseudomonadota</taxon>
        <taxon>Betaproteobacteria</taxon>
        <taxon>Burkholderiales</taxon>
        <taxon>Comamonadaceae</taxon>
        <taxon>Polaromonas</taxon>
    </lineage>
</organism>
<dbReference type="GO" id="GO:0016787">
    <property type="term" value="F:hydrolase activity"/>
    <property type="evidence" value="ECO:0007669"/>
    <property type="project" value="UniProtKB-KW"/>
</dbReference>
<dbReference type="Proteomes" id="UP000620596">
    <property type="component" value="Unassembled WGS sequence"/>
</dbReference>
<evidence type="ECO:0000256" key="2">
    <source>
        <dbReference type="SAM" id="SignalP"/>
    </source>
</evidence>
<reference evidence="4" key="2">
    <citation type="submission" date="2020-09" db="EMBL/GenBank/DDBJ databases">
        <authorList>
            <person name="Sun Q."/>
            <person name="Zhou Y."/>
        </authorList>
    </citation>
    <scope>NUCLEOTIDE SEQUENCE</scope>
    <source>
        <strain evidence="4">CGMCC 1.15322</strain>
    </source>
</reference>
<protein>
    <recommendedName>
        <fullName evidence="3">BD-FAE-like domain-containing protein</fullName>
    </recommendedName>
</protein>
<dbReference type="PANTHER" id="PTHR48081">
    <property type="entry name" value="AB HYDROLASE SUPERFAMILY PROTEIN C4A8.06C"/>
    <property type="match status" value="1"/>
</dbReference>
<proteinExistence type="predicted"/>
<evidence type="ECO:0000313" key="4">
    <source>
        <dbReference type="EMBL" id="GGB13838.1"/>
    </source>
</evidence>
<feature type="signal peptide" evidence="2">
    <location>
        <begin position="1"/>
        <end position="31"/>
    </location>
</feature>
<reference evidence="4" key="1">
    <citation type="journal article" date="2014" name="Int. J. Syst. Evol. Microbiol.">
        <title>Complete genome sequence of Corynebacterium casei LMG S-19264T (=DSM 44701T), isolated from a smear-ripened cheese.</title>
        <authorList>
            <consortium name="US DOE Joint Genome Institute (JGI-PGF)"/>
            <person name="Walter F."/>
            <person name="Albersmeier A."/>
            <person name="Kalinowski J."/>
            <person name="Ruckert C."/>
        </authorList>
    </citation>
    <scope>NUCLEOTIDE SEQUENCE</scope>
    <source>
        <strain evidence="4">CGMCC 1.15322</strain>
    </source>
</reference>
<accession>A0A916WN64</accession>
<evidence type="ECO:0000313" key="5">
    <source>
        <dbReference type="Proteomes" id="UP000620596"/>
    </source>
</evidence>
<feature type="chain" id="PRO_5037134028" description="BD-FAE-like domain-containing protein" evidence="2">
    <location>
        <begin position="32"/>
        <end position="305"/>
    </location>
</feature>
<dbReference type="AlphaFoldDB" id="A0A916WN64"/>
<dbReference type="InterPro" id="IPR029058">
    <property type="entry name" value="AB_hydrolase_fold"/>
</dbReference>
<gene>
    <name evidence="4" type="ORF">GCM10011496_38500</name>
</gene>
<dbReference type="InterPro" id="IPR050300">
    <property type="entry name" value="GDXG_lipolytic_enzyme"/>
</dbReference>